<keyword evidence="2 4" id="KW-0238">DNA-binding</keyword>
<organism evidence="5 6">
    <name type="scientific">Rubritalea profundi</name>
    <dbReference type="NCBI Taxonomy" id="1658618"/>
    <lineage>
        <taxon>Bacteria</taxon>
        <taxon>Pseudomonadati</taxon>
        <taxon>Verrucomicrobiota</taxon>
        <taxon>Verrucomicrobiia</taxon>
        <taxon>Verrucomicrobiales</taxon>
        <taxon>Rubritaleaceae</taxon>
        <taxon>Rubritalea</taxon>
    </lineage>
</organism>
<dbReference type="SUPFAM" id="SSF46785">
    <property type="entry name" value="Winged helix' DNA-binding domain"/>
    <property type="match status" value="1"/>
</dbReference>
<evidence type="ECO:0000313" key="6">
    <source>
        <dbReference type="Proteomes" id="UP000239907"/>
    </source>
</evidence>
<name>A0A2S7TZD6_9BACT</name>
<evidence type="ECO:0000256" key="1">
    <source>
        <dbReference type="ARBA" id="ARBA00023015"/>
    </source>
</evidence>
<dbReference type="EMBL" id="MQWA01000001">
    <property type="protein sequence ID" value="PQJ28106.1"/>
    <property type="molecule type" value="Genomic_DNA"/>
</dbReference>
<dbReference type="GO" id="GO:0003677">
    <property type="term" value="F:DNA binding"/>
    <property type="evidence" value="ECO:0007669"/>
    <property type="project" value="UniProtKB-UniRule"/>
</dbReference>
<comment type="similarity">
    <text evidence="4">Belongs to the GbsR family.</text>
</comment>
<evidence type="ECO:0000256" key="2">
    <source>
        <dbReference type="ARBA" id="ARBA00023125"/>
    </source>
</evidence>
<dbReference type="RefSeq" id="WP_105042610.1">
    <property type="nucleotide sequence ID" value="NZ_MQWA01000001.1"/>
</dbReference>
<comment type="caution">
    <text evidence="5">The sequence shown here is derived from an EMBL/GenBank/DDBJ whole genome shotgun (WGS) entry which is preliminary data.</text>
</comment>
<reference evidence="5 6" key="1">
    <citation type="submission" date="2016-12" db="EMBL/GenBank/DDBJ databases">
        <title>Study of bacterial adaptation to deep sea.</title>
        <authorList>
            <person name="Song J."/>
            <person name="Yoshizawa S."/>
            <person name="Kogure K."/>
        </authorList>
    </citation>
    <scope>NUCLEOTIDE SEQUENCE [LARGE SCALE GENOMIC DNA]</scope>
    <source>
        <strain evidence="5 6">SAORIC-165</strain>
    </source>
</reference>
<evidence type="ECO:0000256" key="4">
    <source>
        <dbReference type="PIRNR" id="PIRNR006707"/>
    </source>
</evidence>
<dbReference type="PIRSF" id="PIRSF006707">
    <property type="entry name" value="MJ1563"/>
    <property type="match status" value="1"/>
</dbReference>
<dbReference type="InterPro" id="IPR052362">
    <property type="entry name" value="HTH-GbsR_regulator"/>
</dbReference>
<accession>A0A2S7TZD6</accession>
<keyword evidence="3 4" id="KW-0804">Transcription</keyword>
<dbReference type="InterPro" id="IPR036390">
    <property type="entry name" value="WH_DNA-bd_sf"/>
</dbReference>
<dbReference type="PANTHER" id="PTHR38465:SF1">
    <property type="entry name" value="HTH-TYPE TRANSCRIPTIONAL REGULATOR MJ1563-RELATED"/>
    <property type="match status" value="1"/>
</dbReference>
<keyword evidence="6" id="KW-1185">Reference proteome</keyword>
<dbReference type="InterPro" id="IPR036388">
    <property type="entry name" value="WH-like_DNA-bd_sf"/>
</dbReference>
<sequence>MAELEQHDQKITALEQGVIALFADGVKVIGLPKSVGEIYGLLFARDAVLSLDDLVVLLGVSKGTASQGLKMLRTLGAIKEVHSPDSRKTYYQADIELKSLVGGFIREEVRPHMKSAKVKIGALRELVDRGDDFALDRIERLDKWRRKASLLLPILQKILSS</sequence>
<dbReference type="PANTHER" id="PTHR38465">
    <property type="entry name" value="HTH-TYPE TRANSCRIPTIONAL REGULATOR MJ1563-RELATED"/>
    <property type="match status" value="1"/>
</dbReference>
<evidence type="ECO:0000256" key="3">
    <source>
        <dbReference type="ARBA" id="ARBA00023163"/>
    </source>
</evidence>
<evidence type="ECO:0000313" key="5">
    <source>
        <dbReference type="EMBL" id="PQJ28106.1"/>
    </source>
</evidence>
<dbReference type="InterPro" id="IPR026282">
    <property type="entry name" value="MJ1563"/>
</dbReference>
<dbReference type="Proteomes" id="UP000239907">
    <property type="component" value="Unassembled WGS sequence"/>
</dbReference>
<gene>
    <name evidence="5" type="ORF">BSZ32_06040</name>
</gene>
<keyword evidence="1 4" id="KW-0805">Transcription regulation</keyword>
<protein>
    <recommendedName>
        <fullName evidence="4">HTH-type transcriptional regulator</fullName>
    </recommendedName>
</protein>
<proteinExistence type="inferred from homology"/>
<dbReference type="AlphaFoldDB" id="A0A2S7TZD6"/>
<dbReference type="OrthoDB" id="9791954at2"/>
<dbReference type="Gene3D" id="1.10.10.10">
    <property type="entry name" value="Winged helix-like DNA-binding domain superfamily/Winged helix DNA-binding domain"/>
    <property type="match status" value="1"/>
</dbReference>